<dbReference type="EMBL" id="CDOL01000234">
    <property type="protein sequence ID" value="CEN53501.1"/>
    <property type="molecule type" value="Genomic_DNA"/>
</dbReference>
<sequence length="458" mass="52135">MATLNFILQSQGENIPIYLRMVLGRGKGKDIKRKTGLFVNSEHWNKTKGLPKANNPENKNTIVTLEQLRAFIRESVNIAERDGNPINADWLQTQIDIFFKRIDDPNTGQSAFILDLIDYIIQTAHTRKNGRGTLGLSQSRVKSYQTLKTIFNAYQSKTRKHYKAKDIDLKFERFFLDWLINTRQHKDSYALKLMDNLKAVCNEANTLGIETSPQLPKLAKGTPEKELPIYLNPQELQQIRDCKITNLQLHNARKWLLLGCHLGQRGGDLLKIDLSNFVYLDNGTPAVRIRQQKTGKIVIVPIIKGLNSEILEIKNAGLPYPISIQRLNEYIKEVCKLAGIDTPITHTRSVLIDRNGNAIEKDDKGNYEGKGNKRTIKVTLPKYEFITSHVCRRSFATNLYGKLPTTIIKNVTGHSTEAMLLKYIGKNEAETALQMVDFLTSKPELIQELNQLNDLNIK</sequence>
<dbReference type="OrthoDB" id="892893at2"/>
<feature type="domain" description="Arm DNA-binding" evidence="3">
    <location>
        <begin position="13"/>
        <end position="89"/>
    </location>
</feature>
<evidence type="ECO:0000256" key="2">
    <source>
        <dbReference type="ARBA" id="ARBA00023172"/>
    </source>
</evidence>
<dbReference type="RefSeq" id="WP_042008324.1">
    <property type="nucleotide sequence ID" value="NZ_CDOL01000234.1"/>
</dbReference>
<dbReference type="InterPro" id="IPR011010">
    <property type="entry name" value="DNA_brk_join_enz"/>
</dbReference>
<dbReference type="GO" id="GO:0006310">
    <property type="term" value="P:DNA recombination"/>
    <property type="evidence" value="ECO:0007669"/>
    <property type="project" value="UniProtKB-KW"/>
</dbReference>
<keyword evidence="2" id="KW-0233">DNA recombination</keyword>
<dbReference type="InterPro" id="IPR035386">
    <property type="entry name" value="Arm-DNA-bind_5"/>
</dbReference>
<dbReference type="InterPro" id="IPR013762">
    <property type="entry name" value="Integrase-like_cat_sf"/>
</dbReference>
<dbReference type="Proteomes" id="UP000038200">
    <property type="component" value="Unassembled WGS sequence"/>
</dbReference>
<protein>
    <submittedName>
        <fullName evidence="4">Site-specific recombinase, phage integrase family</fullName>
    </submittedName>
</protein>
<proteinExistence type="predicted"/>
<dbReference type="Gene3D" id="1.10.150.130">
    <property type="match status" value="1"/>
</dbReference>
<evidence type="ECO:0000256" key="1">
    <source>
        <dbReference type="ARBA" id="ARBA00023125"/>
    </source>
</evidence>
<dbReference type="AlphaFoldDB" id="A0A0B7INM8"/>
<dbReference type="SUPFAM" id="SSF56349">
    <property type="entry name" value="DNA breaking-rejoining enzymes"/>
    <property type="match status" value="1"/>
</dbReference>
<accession>A0A0B7INM8</accession>
<evidence type="ECO:0000259" key="3">
    <source>
        <dbReference type="Pfam" id="PF17293"/>
    </source>
</evidence>
<dbReference type="Gene3D" id="1.10.443.10">
    <property type="entry name" value="Intergrase catalytic core"/>
    <property type="match status" value="1"/>
</dbReference>
<gene>
    <name evidence="4" type="ORF">CCAND93_450031</name>
</gene>
<name>A0A0B7INM8_9FLAO</name>
<keyword evidence="1" id="KW-0238">DNA-binding</keyword>
<dbReference type="GO" id="GO:0003677">
    <property type="term" value="F:DNA binding"/>
    <property type="evidence" value="ECO:0007669"/>
    <property type="project" value="UniProtKB-KW"/>
</dbReference>
<reference evidence="4 5" key="1">
    <citation type="submission" date="2015-01" db="EMBL/GenBank/DDBJ databases">
        <authorList>
            <person name="Xiang T."/>
            <person name="Song Y."/>
            <person name="Huang L."/>
            <person name="Wang B."/>
            <person name="Wu P."/>
        </authorList>
    </citation>
    <scope>NUCLEOTIDE SEQUENCE [LARGE SCALE GENOMIC DNA]</scope>
    <source>
        <strain evidence="4 5">CcD93</strain>
    </source>
</reference>
<evidence type="ECO:0000313" key="4">
    <source>
        <dbReference type="EMBL" id="CEN53501.1"/>
    </source>
</evidence>
<dbReference type="GO" id="GO:0015074">
    <property type="term" value="P:DNA integration"/>
    <property type="evidence" value="ECO:0007669"/>
    <property type="project" value="InterPro"/>
</dbReference>
<organism evidence="4 5">
    <name type="scientific">Capnocytophaga canis</name>
    <dbReference type="NCBI Taxonomy" id="1848903"/>
    <lineage>
        <taxon>Bacteria</taxon>
        <taxon>Pseudomonadati</taxon>
        <taxon>Bacteroidota</taxon>
        <taxon>Flavobacteriia</taxon>
        <taxon>Flavobacteriales</taxon>
        <taxon>Flavobacteriaceae</taxon>
        <taxon>Capnocytophaga</taxon>
    </lineage>
</organism>
<evidence type="ECO:0000313" key="5">
    <source>
        <dbReference type="Proteomes" id="UP000038200"/>
    </source>
</evidence>
<dbReference type="InterPro" id="IPR010998">
    <property type="entry name" value="Integrase_recombinase_N"/>
</dbReference>
<dbReference type="Pfam" id="PF17293">
    <property type="entry name" value="Arm-DNA-bind_5"/>
    <property type="match status" value="1"/>
</dbReference>